<comment type="caution">
    <text evidence="6">The sequence shown here is derived from an EMBL/GenBank/DDBJ whole genome shotgun (WGS) entry which is preliminary data.</text>
</comment>
<feature type="domain" description="Myb-like" evidence="4">
    <location>
        <begin position="217"/>
        <end position="250"/>
    </location>
</feature>
<dbReference type="GO" id="GO:0000978">
    <property type="term" value="F:RNA polymerase II cis-regulatory region sequence-specific DNA binding"/>
    <property type="evidence" value="ECO:0007669"/>
    <property type="project" value="TreeGrafter"/>
</dbReference>
<dbReference type="InterPro" id="IPR050560">
    <property type="entry name" value="MYB_TF"/>
</dbReference>
<accession>A0A835VHF6</accession>
<dbReference type="CDD" id="cd00167">
    <property type="entry name" value="SANT"/>
    <property type="match status" value="1"/>
</dbReference>
<evidence type="ECO:0000313" key="6">
    <source>
        <dbReference type="EMBL" id="KAG0496616.1"/>
    </source>
</evidence>
<protein>
    <submittedName>
        <fullName evidence="6">Uncharacterized protein</fullName>
    </submittedName>
</protein>
<feature type="compositionally biased region" description="Basic residues" evidence="3">
    <location>
        <begin position="250"/>
        <end position="266"/>
    </location>
</feature>
<dbReference type="Proteomes" id="UP000636800">
    <property type="component" value="Chromosome 1"/>
</dbReference>
<dbReference type="InterPro" id="IPR017930">
    <property type="entry name" value="Myb_dom"/>
</dbReference>
<evidence type="ECO:0000259" key="4">
    <source>
        <dbReference type="PROSITE" id="PS50090"/>
    </source>
</evidence>
<evidence type="ECO:0000256" key="3">
    <source>
        <dbReference type="SAM" id="MobiDB-lite"/>
    </source>
</evidence>
<sequence>MEPLIHSLQCPATLSLLRCPTSSPPPPPVHALSGDAMDFHSFPPTSTHDSLTQPYRLLHGIGEDDDHLLPLPPPHRFDDSFGVLDVDPSGFGVPADDLFPPQVNLCRVIQPPPPLPADHFHHDRASPMQGIDSLANFRPRGQELGLPYRGGRSVNGGRVYKKTNVIKGQWTIEEDKLLVKLVEQYGLRKWSQIAQMLKGRIGKQCRERWHNHLRPNIKAHSEIGNKWAEIAKSLPGRTENSIKNHWNATKRRQFARRRCRSSKHPKPSGSLLQDYIKSLSLPGPSPSFDPPGGSRGHPTDDEAPIVATMAEGGWYDFGDVPEELMVLDRKEMALMEDMCDVGYLLDHLGCESSSGRSSSINNDDSKEMGGEMMEGELPSLEAAMGIEELKKEMDLVEMMRGHRSKYGDNGDRA</sequence>
<evidence type="ECO:0000256" key="1">
    <source>
        <dbReference type="ARBA" id="ARBA00022737"/>
    </source>
</evidence>
<keyword evidence="2" id="KW-0238">DNA-binding</keyword>
<proteinExistence type="predicted"/>
<name>A0A835VHF6_VANPL</name>
<gene>
    <name evidence="6" type="ORF">HPP92_001307</name>
</gene>
<keyword evidence="1" id="KW-0677">Repeat</keyword>
<dbReference type="OrthoDB" id="1907587at2759"/>
<dbReference type="GO" id="GO:0005634">
    <property type="term" value="C:nucleus"/>
    <property type="evidence" value="ECO:0007669"/>
    <property type="project" value="TreeGrafter"/>
</dbReference>
<feature type="domain" description="HTH myb-type" evidence="5">
    <location>
        <begin position="218"/>
        <end position="254"/>
    </location>
</feature>
<evidence type="ECO:0000313" key="7">
    <source>
        <dbReference type="Proteomes" id="UP000636800"/>
    </source>
</evidence>
<feature type="domain" description="HTH myb-type" evidence="5">
    <location>
        <begin position="162"/>
        <end position="217"/>
    </location>
</feature>
<dbReference type="PROSITE" id="PS50090">
    <property type="entry name" value="MYB_LIKE"/>
    <property type="match status" value="2"/>
</dbReference>
<evidence type="ECO:0000256" key="2">
    <source>
        <dbReference type="ARBA" id="ARBA00023125"/>
    </source>
</evidence>
<dbReference type="FunFam" id="1.10.10.60:FF:000010">
    <property type="entry name" value="Transcriptional activator Myb isoform A"/>
    <property type="match status" value="1"/>
</dbReference>
<feature type="domain" description="Myb-like" evidence="4">
    <location>
        <begin position="162"/>
        <end position="213"/>
    </location>
</feature>
<reference evidence="6 7" key="1">
    <citation type="journal article" date="2020" name="Nat. Food">
        <title>A phased Vanilla planifolia genome enables genetic improvement of flavour and production.</title>
        <authorList>
            <person name="Hasing T."/>
            <person name="Tang H."/>
            <person name="Brym M."/>
            <person name="Khazi F."/>
            <person name="Huang T."/>
            <person name="Chambers A.H."/>
        </authorList>
    </citation>
    <scope>NUCLEOTIDE SEQUENCE [LARGE SCALE GENOMIC DNA]</scope>
    <source>
        <tissue evidence="6">Leaf</tissue>
    </source>
</reference>
<evidence type="ECO:0000259" key="5">
    <source>
        <dbReference type="PROSITE" id="PS51294"/>
    </source>
</evidence>
<feature type="region of interest" description="Disordered" evidence="3">
    <location>
        <begin position="250"/>
        <end position="302"/>
    </location>
</feature>
<dbReference type="EMBL" id="JADCNL010000001">
    <property type="protein sequence ID" value="KAG0496616.1"/>
    <property type="molecule type" value="Genomic_DNA"/>
</dbReference>
<dbReference type="PANTHER" id="PTHR45614">
    <property type="entry name" value="MYB PROTEIN-RELATED"/>
    <property type="match status" value="1"/>
</dbReference>
<dbReference type="SMART" id="SM00717">
    <property type="entry name" value="SANT"/>
    <property type="match status" value="2"/>
</dbReference>
<dbReference type="PROSITE" id="PS51294">
    <property type="entry name" value="HTH_MYB"/>
    <property type="match status" value="2"/>
</dbReference>
<dbReference type="GO" id="GO:0000981">
    <property type="term" value="F:DNA-binding transcription factor activity, RNA polymerase II-specific"/>
    <property type="evidence" value="ECO:0007669"/>
    <property type="project" value="TreeGrafter"/>
</dbReference>
<organism evidence="6 7">
    <name type="scientific">Vanilla planifolia</name>
    <name type="common">Vanilla</name>
    <dbReference type="NCBI Taxonomy" id="51239"/>
    <lineage>
        <taxon>Eukaryota</taxon>
        <taxon>Viridiplantae</taxon>
        <taxon>Streptophyta</taxon>
        <taxon>Embryophyta</taxon>
        <taxon>Tracheophyta</taxon>
        <taxon>Spermatophyta</taxon>
        <taxon>Magnoliopsida</taxon>
        <taxon>Liliopsida</taxon>
        <taxon>Asparagales</taxon>
        <taxon>Orchidaceae</taxon>
        <taxon>Vanilloideae</taxon>
        <taxon>Vanilleae</taxon>
        <taxon>Vanilla</taxon>
    </lineage>
</organism>
<dbReference type="PANTHER" id="PTHR45614:SF285">
    <property type="entry name" value="TRANSCRIPTION FACTOR MYB98"/>
    <property type="match status" value="1"/>
</dbReference>
<dbReference type="InterPro" id="IPR001005">
    <property type="entry name" value="SANT/Myb"/>
</dbReference>
<dbReference type="AlphaFoldDB" id="A0A835VHF6"/>
<dbReference type="Gene3D" id="1.10.10.60">
    <property type="entry name" value="Homeodomain-like"/>
    <property type="match status" value="2"/>
</dbReference>
<dbReference type="InterPro" id="IPR009057">
    <property type="entry name" value="Homeodomain-like_sf"/>
</dbReference>
<dbReference type="Pfam" id="PF00249">
    <property type="entry name" value="Myb_DNA-binding"/>
    <property type="match status" value="2"/>
</dbReference>
<keyword evidence="7" id="KW-1185">Reference proteome</keyword>
<dbReference type="SUPFAM" id="SSF46689">
    <property type="entry name" value="Homeodomain-like"/>
    <property type="match status" value="1"/>
</dbReference>